<evidence type="ECO:0000313" key="7">
    <source>
        <dbReference type="Proteomes" id="UP000887540"/>
    </source>
</evidence>
<accession>A0A914EJ97</accession>
<comment type="subcellular location">
    <subcellularLocation>
        <location evidence="1">Cytoplasm</location>
    </subcellularLocation>
</comment>
<dbReference type="Pfam" id="PF16741">
    <property type="entry name" value="mRNA_decap_C"/>
    <property type="match status" value="1"/>
</dbReference>
<dbReference type="SUPFAM" id="SSF50729">
    <property type="entry name" value="PH domain-like"/>
    <property type="match status" value="1"/>
</dbReference>
<dbReference type="CDD" id="cd09804">
    <property type="entry name" value="Dcp1"/>
    <property type="match status" value="1"/>
</dbReference>
<dbReference type="PANTHER" id="PTHR16290:SF0">
    <property type="entry name" value="DECAPPING PROTEIN 1, ISOFORM A"/>
    <property type="match status" value="1"/>
</dbReference>
<dbReference type="GO" id="GO:0003729">
    <property type="term" value="F:mRNA binding"/>
    <property type="evidence" value="ECO:0007669"/>
    <property type="project" value="TreeGrafter"/>
</dbReference>
<dbReference type="WBParaSite" id="ACRNAN_scaffold8300.g29634.t1">
    <property type="protein sequence ID" value="ACRNAN_scaffold8300.g29634.t1"/>
    <property type="gene ID" value="ACRNAN_scaffold8300.g29634"/>
</dbReference>
<dbReference type="Gene3D" id="6.10.140.2030">
    <property type="match status" value="1"/>
</dbReference>
<dbReference type="InterPro" id="IPR011993">
    <property type="entry name" value="PH-like_dom_sf"/>
</dbReference>
<dbReference type="GO" id="GO:0031087">
    <property type="term" value="P:deadenylation-independent decapping of nuclear-transcribed mRNA"/>
    <property type="evidence" value="ECO:0007669"/>
    <property type="project" value="TreeGrafter"/>
</dbReference>
<reference evidence="8" key="1">
    <citation type="submission" date="2022-11" db="UniProtKB">
        <authorList>
            <consortium name="WormBaseParasite"/>
        </authorList>
    </citation>
    <scope>IDENTIFICATION</scope>
</reference>
<dbReference type="InterPro" id="IPR031953">
    <property type="entry name" value="mRNA_decap_C"/>
</dbReference>
<keyword evidence="5" id="KW-0866">Nonsense-mediated mRNA decay</keyword>
<keyword evidence="7" id="KW-1185">Reference proteome</keyword>
<dbReference type="GO" id="GO:0000932">
    <property type="term" value="C:P-body"/>
    <property type="evidence" value="ECO:0007669"/>
    <property type="project" value="TreeGrafter"/>
</dbReference>
<dbReference type="GO" id="GO:0000184">
    <property type="term" value="P:nuclear-transcribed mRNA catabolic process, nonsense-mediated decay"/>
    <property type="evidence" value="ECO:0007669"/>
    <property type="project" value="UniProtKB-KW"/>
</dbReference>
<dbReference type="GO" id="GO:0006397">
    <property type="term" value="P:mRNA processing"/>
    <property type="evidence" value="ECO:0007669"/>
    <property type="project" value="UniProtKB-KW"/>
</dbReference>
<dbReference type="GO" id="GO:0000290">
    <property type="term" value="P:deadenylation-dependent decapping of nuclear-transcribed mRNA"/>
    <property type="evidence" value="ECO:0007669"/>
    <property type="project" value="InterPro"/>
</dbReference>
<dbReference type="AlphaFoldDB" id="A0A914EJ97"/>
<proteinExistence type="inferred from homology"/>
<dbReference type="Gene3D" id="2.30.29.30">
    <property type="entry name" value="Pleckstrin-homology domain (PH domain)/Phosphotyrosine-binding domain (PTB)"/>
    <property type="match status" value="1"/>
</dbReference>
<evidence type="ECO:0000259" key="6">
    <source>
        <dbReference type="Pfam" id="PF16741"/>
    </source>
</evidence>
<dbReference type="InterPro" id="IPR010334">
    <property type="entry name" value="Dcp1"/>
</dbReference>
<evidence type="ECO:0000313" key="8">
    <source>
        <dbReference type="WBParaSite" id="ACRNAN_scaffold8300.g29634.t1"/>
    </source>
</evidence>
<dbReference type="GO" id="GO:0008047">
    <property type="term" value="F:enzyme activator activity"/>
    <property type="evidence" value="ECO:0007669"/>
    <property type="project" value="InterPro"/>
</dbReference>
<dbReference type="PANTHER" id="PTHR16290">
    <property type="entry name" value="TRANSCRIPTION FACTOR SMIF DECAPPING ENZYME DCP1"/>
    <property type="match status" value="1"/>
</dbReference>
<sequence>MSTTSAQNLTQKNLASIKRIDPFAEKVVAHALHVAVYDFSLTNKTWEKTEYDGPMFIYKRVDKPFCSFMIANRQSLTDFIEPITPNLKLKLELPYIFIHKPDGSITGLWFPKNEECSKIFELLNKIIEANGTVPDSLFVKAPGSVSATPVTSKPIIPITATPFSTDNAQLERNEPKPIMTISPQKLNIAPKRDVPSHPSSAKPNLSDIVGPATMNAFVSPPKRIPNTKISNDSLENGMAKAFASTTLNEAKSNQINNAPSIQSSAAVSNAVCVGLNKEQLLQAIEHLLLNDPDFLDKIHQAYSDSLAARLRR</sequence>
<keyword evidence="3" id="KW-0963">Cytoplasm</keyword>
<evidence type="ECO:0000256" key="2">
    <source>
        <dbReference type="ARBA" id="ARBA00008778"/>
    </source>
</evidence>
<evidence type="ECO:0000256" key="1">
    <source>
        <dbReference type="ARBA" id="ARBA00004496"/>
    </source>
</evidence>
<comment type="similarity">
    <text evidence="2">Belongs to the DCP1 family.</text>
</comment>
<keyword evidence="4" id="KW-0507">mRNA processing</keyword>
<organism evidence="7 8">
    <name type="scientific">Acrobeloides nanus</name>
    <dbReference type="NCBI Taxonomy" id="290746"/>
    <lineage>
        <taxon>Eukaryota</taxon>
        <taxon>Metazoa</taxon>
        <taxon>Ecdysozoa</taxon>
        <taxon>Nematoda</taxon>
        <taxon>Chromadorea</taxon>
        <taxon>Rhabditida</taxon>
        <taxon>Tylenchina</taxon>
        <taxon>Cephalobomorpha</taxon>
        <taxon>Cephaloboidea</taxon>
        <taxon>Cephalobidae</taxon>
        <taxon>Acrobeloides</taxon>
    </lineage>
</organism>
<protein>
    <submittedName>
        <fullName evidence="8">mRNA-decapping enzyme C-terminal domain-containing protein</fullName>
    </submittedName>
</protein>
<dbReference type="Proteomes" id="UP000887540">
    <property type="component" value="Unplaced"/>
</dbReference>
<evidence type="ECO:0000256" key="5">
    <source>
        <dbReference type="ARBA" id="ARBA00023161"/>
    </source>
</evidence>
<dbReference type="Pfam" id="PF06058">
    <property type="entry name" value="DCP1"/>
    <property type="match status" value="1"/>
</dbReference>
<name>A0A914EJ97_9BILA</name>
<feature type="domain" description="mRNA-decapping enzyme C-terminal" evidence="6">
    <location>
        <begin position="275"/>
        <end position="309"/>
    </location>
</feature>
<evidence type="ECO:0000256" key="3">
    <source>
        <dbReference type="ARBA" id="ARBA00022490"/>
    </source>
</evidence>
<evidence type="ECO:0000256" key="4">
    <source>
        <dbReference type="ARBA" id="ARBA00022664"/>
    </source>
</evidence>